<reference evidence="2" key="1">
    <citation type="submission" date="2022-11" db="UniProtKB">
        <authorList>
            <consortium name="WormBaseParasite"/>
        </authorList>
    </citation>
    <scope>IDENTIFICATION</scope>
</reference>
<evidence type="ECO:0000313" key="1">
    <source>
        <dbReference type="Proteomes" id="UP000887579"/>
    </source>
</evidence>
<proteinExistence type="predicted"/>
<sequence>MKTFLSVRPRQLHSSTNQICDEFANSCGSYSLADDINQHLYIVFRGTKSKAQLLTEGWHSLQPSIDFYGIGNANTYFFHALEALWPNVEQALVEYPNYAVTFTGHSLGGALASLAALKTVLFGLRNSNYVKLYTFGQPRVGNILLAQRHNELVPQSYRIVHGVDIVPHLPGCAKDEIMGASSHPCDPDNLERPYHHGIEIYYPHEMREDSPYIECLGAPFGEDYNCSDRLTFIPEHHFQYTYAHRHYFEHKVPPFGKLGCQGSKQEEEKLPNNYGSSSNEAAGHHHSTFKSVANKIRFASQFLELSQVGSNEISHPFLIQQNTQKSTTNTISNPCNNTQTVTLPSSSSQSSSTNNRDALKKNND</sequence>
<dbReference type="Proteomes" id="UP000887579">
    <property type="component" value="Unplaced"/>
</dbReference>
<name>A0AC34F980_9BILA</name>
<accession>A0AC34F980</accession>
<evidence type="ECO:0000313" key="2">
    <source>
        <dbReference type="WBParaSite" id="ES5_v2.g13624.t1"/>
    </source>
</evidence>
<organism evidence="1 2">
    <name type="scientific">Panagrolaimus sp. ES5</name>
    <dbReference type="NCBI Taxonomy" id="591445"/>
    <lineage>
        <taxon>Eukaryota</taxon>
        <taxon>Metazoa</taxon>
        <taxon>Ecdysozoa</taxon>
        <taxon>Nematoda</taxon>
        <taxon>Chromadorea</taxon>
        <taxon>Rhabditida</taxon>
        <taxon>Tylenchina</taxon>
        <taxon>Panagrolaimomorpha</taxon>
        <taxon>Panagrolaimoidea</taxon>
        <taxon>Panagrolaimidae</taxon>
        <taxon>Panagrolaimus</taxon>
    </lineage>
</organism>
<dbReference type="WBParaSite" id="ES5_v2.g13624.t1">
    <property type="protein sequence ID" value="ES5_v2.g13624.t1"/>
    <property type="gene ID" value="ES5_v2.g13624"/>
</dbReference>
<protein>
    <submittedName>
        <fullName evidence="2">Fungal lipase-like domain-containing protein</fullName>
    </submittedName>
</protein>